<evidence type="ECO:0000256" key="5">
    <source>
        <dbReference type="ARBA" id="ARBA00036066"/>
    </source>
</evidence>
<reference evidence="10" key="1">
    <citation type="submission" date="2018-08" db="EMBL/GenBank/DDBJ databases">
        <title>Draft genome sequence of azole-resistant Aspergillus thermomutatus (Neosartorya pseudofischeri) strain HMR AF 39, isolated from a human nasal aspirate.</title>
        <authorList>
            <person name="Parent-Michaud M."/>
            <person name="Dufresne P.J."/>
            <person name="Fournier E."/>
            <person name="Martineau C."/>
            <person name="Moreira S."/>
            <person name="Perkins V."/>
            <person name="De Repentigny L."/>
            <person name="Dufresne S.F."/>
        </authorList>
    </citation>
    <scope>NUCLEOTIDE SEQUENCE [LARGE SCALE GENOMIC DNA]</scope>
    <source>
        <strain evidence="10">HMR AF 39</strain>
    </source>
</reference>
<dbReference type="Gene3D" id="3.30.9.10">
    <property type="entry name" value="D-Amino Acid Oxidase, subunit A, domain 2"/>
    <property type="match status" value="1"/>
</dbReference>
<dbReference type="Proteomes" id="UP000215305">
    <property type="component" value="Unassembled WGS sequence"/>
</dbReference>
<dbReference type="PANTHER" id="PTHR43104:SF4">
    <property type="entry name" value="L-2-HYDROXYGLUTARATE DEHYDROGENASE, MITOCHONDRIAL"/>
    <property type="match status" value="1"/>
</dbReference>
<keyword evidence="2" id="KW-0285">Flavoprotein</keyword>
<keyword evidence="3" id="KW-0274">FAD</keyword>
<dbReference type="Gene3D" id="3.50.50.60">
    <property type="entry name" value="FAD/NAD(P)-binding domain"/>
    <property type="match status" value="1"/>
</dbReference>
<accession>A0A397H8K3</accession>
<dbReference type="Pfam" id="PF01266">
    <property type="entry name" value="DAO"/>
    <property type="match status" value="1"/>
</dbReference>
<name>A0A397H8K3_ASPTH</name>
<comment type="cofactor">
    <cofactor evidence="1">
        <name>FAD</name>
        <dbReference type="ChEBI" id="CHEBI:57692"/>
    </cofactor>
</comment>
<proteinExistence type="inferred from homology"/>
<dbReference type="GO" id="GO:0047545">
    <property type="term" value="F:(S)-2-hydroxyglutarate dehydrogenase activity"/>
    <property type="evidence" value="ECO:0007669"/>
    <property type="project" value="UniProtKB-EC"/>
</dbReference>
<evidence type="ECO:0000313" key="10">
    <source>
        <dbReference type="EMBL" id="RHZ59401.1"/>
    </source>
</evidence>
<comment type="similarity">
    <text evidence="6">Belongs to the L2HGDH family.</text>
</comment>
<comment type="catalytic activity">
    <reaction evidence="5">
        <text>(S)-2-hydroxyglutarate + A = 2-oxoglutarate + AH2</text>
        <dbReference type="Rhea" id="RHEA:21252"/>
        <dbReference type="ChEBI" id="CHEBI:13193"/>
        <dbReference type="ChEBI" id="CHEBI:16782"/>
        <dbReference type="ChEBI" id="CHEBI:16810"/>
        <dbReference type="ChEBI" id="CHEBI:17499"/>
        <dbReference type="EC" id="1.1.99.2"/>
    </reaction>
</comment>
<protein>
    <recommendedName>
        <fullName evidence="8">L-2-hydroxyglutarate dehydrogenase, mitochondrial</fullName>
        <ecNumber evidence="7">1.1.99.2</ecNumber>
    </recommendedName>
</protein>
<feature type="domain" description="FAD dependent oxidoreductase" evidence="9">
    <location>
        <begin position="63"/>
        <end position="423"/>
    </location>
</feature>
<organism evidence="10 11">
    <name type="scientific">Aspergillus thermomutatus</name>
    <name type="common">Neosartorya pseudofischeri</name>
    <dbReference type="NCBI Taxonomy" id="41047"/>
    <lineage>
        <taxon>Eukaryota</taxon>
        <taxon>Fungi</taxon>
        <taxon>Dikarya</taxon>
        <taxon>Ascomycota</taxon>
        <taxon>Pezizomycotina</taxon>
        <taxon>Eurotiomycetes</taxon>
        <taxon>Eurotiomycetidae</taxon>
        <taxon>Eurotiales</taxon>
        <taxon>Aspergillaceae</taxon>
        <taxon>Aspergillus</taxon>
        <taxon>Aspergillus subgen. Fumigati</taxon>
    </lineage>
</organism>
<comment type="caution">
    <text evidence="10">The sequence shown here is derived from an EMBL/GenBank/DDBJ whole genome shotgun (WGS) entry which is preliminary data.</text>
</comment>
<dbReference type="RefSeq" id="XP_026615712.1">
    <property type="nucleotide sequence ID" value="XM_026759488.1"/>
</dbReference>
<dbReference type="AlphaFoldDB" id="A0A397H8K3"/>
<keyword evidence="11" id="KW-1185">Reference proteome</keyword>
<evidence type="ECO:0000259" key="9">
    <source>
        <dbReference type="Pfam" id="PF01266"/>
    </source>
</evidence>
<dbReference type="STRING" id="41047.A0A397H8K3"/>
<dbReference type="EC" id="1.1.99.2" evidence="7"/>
<evidence type="ECO:0000256" key="1">
    <source>
        <dbReference type="ARBA" id="ARBA00001974"/>
    </source>
</evidence>
<evidence type="ECO:0000256" key="3">
    <source>
        <dbReference type="ARBA" id="ARBA00022827"/>
    </source>
</evidence>
<gene>
    <name evidence="10" type="ORF">CDV56_105869</name>
</gene>
<evidence type="ECO:0000313" key="11">
    <source>
        <dbReference type="Proteomes" id="UP000215305"/>
    </source>
</evidence>
<evidence type="ECO:0000256" key="8">
    <source>
        <dbReference type="ARBA" id="ARBA00041137"/>
    </source>
</evidence>
<keyword evidence="4" id="KW-0560">Oxidoreductase</keyword>
<evidence type="ECO:0000256" key="4">
    <source>
        <dbReference type="ARBA" id="ARBA00023002"/>
    </source>
</evidence>
<dbReference type="InterPro" id="IPR006076">
    <property type="entry name" value="FAD-dep_OxRdtase"/>
</dbReference>
<evidence type="ECO:0000256" key="6">
    <source>
        <dbReference type="ARBA" id="ARBA00037941"/>
    </source>
</evidence>
<dbReference type="EMBL" id="NKHU02000061">
    <property type="protein sequence ID" value="RHZ59401.1"/>
    <property type="molecule type" value="Genomic_DNA"/>
</dbReference>
<dbReference type="GeneID" id="38127843"/>
<dbReference type="VEuPathDB" id="FungiDB:CDV56_105869"/>
<dbReference type="InterPro" id="IPR036188">
    <property type="entry name" value="FAD/NAD-bd_sf"/>
</dbReference>
<sequence length="429" mass="46782">MIYHSISVNVSGYYFAHTWTSDRSLSDDDSDGYPRLHRRVQAIPRTAQLLEHAGLQRRRHTCGVVGLAIARQLASREGTSTILLERHDAAGTETSSRNSEVIHAGIYYGTDSLKAKLCIRGKQMMYDLCAKQGIPHRNTKKWIVAQNEEQWNAALGTHKLAQTLGVPTRLVGREEAQRREPEVQALAGIVESETTGIVDSHSLMMYLQGDLEDRGGDCAFLTNVTGIEALNGGRDGYRITAVSADGTQTSITAETLINSAGNGACAINNMVLPRERHRTPHYAKGTYFSYSASFPKTSVLVYPATLPGHGGLGTHLTLDLAGRIRFGPDVEWVDDPTDLKPSPARLQQALPEIKAYLPHVDPEAISLDYCGIRPKLGRGGAVNTGKGFQDFVIQKEEGFPGFINLLGIESPGLTSSLAIAEMVEGLLYR</sequence>
<dbReference type="OrthoDB" id="498204at2759"/>
<dbReference type="SUPFAM" id="SSF51905">
    <property type="entry name" value="FAD/NAD(P)-binding domain"/>
    <property type="match status" value="1"/>
</dbReference>
<evidence type="ECO:0000256" key="2">
    <source>
        <dbReference type="ARBA" id="ARBA00022630"/>
    </source>
</evidence>
<evidence type="ECO:0000256" key="7">
    <source>
        <dbReference type="ARBA" id="ARBA00038878"/>
    </source>
</evidence>
<dbReference type="PANTHER" id="PTHR43104">
    <property type="entry name" value="L-2-HYDROXYGLUTARATE DEHYDROGENASE, MITOCHONDRIAL"/>
    <property type="match status" value="1"/>
</dbReference>